<evidence type="ECO:0000313" key="2">
    <source>
        <dbReference type="Proteomes" id="UP001597545"/>
    </source>
</evidence>
<evidence type="ECO:0008006" key="3">
    <source>
        <dbReference type="Google" id="ProtNLM"/>
    </source>
</evidence>
<comment type="caution">
    <text evidence="1">The sequence shown here is derived from an EMBL/GenBank/DDBJ whole genome shotgun (WGS) entry which is preliminary data.</text>
</comment>
<sequence>MKRISILFAIALLFTACEKDQDDESQAIECTKKMKERYQNELECRDEGFSATHLFQATYQGEIVYYLMLVCPSCDVIGPTEGVTCSGKKVTFNQDDLQEQKLVYNSCTKTYVE</sequence>
<protein>
    <recommendedName>
        <fullName evidence="3">Lipoprotein</fullName>
    </recommendedName>
</protein>
<keyword evidence="2" id="KW-1185">Reference proteome</keyword>
<organism evidence="1 2">
    <name type="scientific">Sphingobacterium suaedae</name>
    <dbReference type="NCBI Taxonomy" id="1686402"/>
    <lineage>
        <taxon>Bacteria</taxon>
        <taxon>Pseudomonadati</taxon>
        <taxon>Bacteroidota</taxon>
        <taxon>Sphingobacteriia</taxon>
        <taxon>Sphingobacteriales</taxon>
        <taxon>Sphingobacteriaceae</taxon>
        <taxon>Sphingobacterium</taxon>
    </lineage>
</organism>
<evidence type="ECO:0000313" key="1">
    <source>
        <dbReference type="EMBL" id="MFD2547197.1"/>
    </source>
</evidence>
<dbReference type="EMBL" id="JBHULR010000003">
    <property type="protein sequence ID" value="MFD2547197.1"/>
    <property type="molecule type" value="Genomic_DNA"/>
</dbReference>
<dbReference type="Proteomes" id="UP001597545">
    <property type="component" value="Unassembled WGS sequence"/>
</dbReference>
<reference evidence="2" key="1">
    <citation type="journal article" date="2019" name="Int. J. Syst. Evol. Microbiol.">
        <title>The Global Catalogue of Microorganisms (GCM) 10K type strain sequencing project: providing services to taxonomists for standard genome sequencing and annotation.</title>
        <authorList>
            <consortium name="The Broad Institute Genomics Platform"/>
            <consortium name="The Broad Institute Genome Sequencing Center for Infectious Disease"/>
            <person name="Wu L."/>
            <person name="Ma J."/>
        </authorList>
    </citation>
    <scope>NUCLEOTIDE SEQUENCE [LARGE SCALE GENOMIC DNA]</scope>
    <source>
        <strain evidence="2">KCTC 42662</strain>
    </source>
</reference>
<accession>A0ABW5KHK7</accession>
<dbReference type="PROSITE" id="PS51257">
    <property type="entry name" value="PROKAR_LIPOPROTEIN"/>
    <property type="match status" value="1"/>
</dbReference>
<proteinExistence type="predicted"/>
<name>A0ABW5KHK7_9SPHI</name>
<gene>
    <name evidence="1" type="ORF">ACFSR5_06000</name>
</gene>
<dbReference type="RefSeq" id="WP_380901721.1">
    <property type="nucleotide sequence ID" value="NZ_JBHUEG010000007.1"/>
</dbReference>